<keyword evidence="11" id="KW-1185">Reference proteome</keyword>
<proteinExistence type="predicted"/>
<feature type="domain" description="C2H2-type" evidence="8">
    <location>
        <begin position="388"/>
        <end position="416"/>
    </location>
</feature>
<dbReference type="PROSITE" id="PS00028">
    <property type="entry name" value="ZINC_FINGER_C2H2_1"/>
    <property type="match status" value="4"/>
</dbReference>
<dbReference type="SMART" id="SM00980">
    <property type="entry name" value="THAP"/>
    <property type="match status" value="1"/>
</dbReference>
<keyword evidence="4" id="KW-0862">Zinc</keyword>
<evidence type="ECO:0000256" key="3">
    <source>
        <dbReference type="ARBA" id="ARBA00022771"/>
    </source>
</evidence>
<accession>A0ABM1ZSB9</accession>
<keyword evidence="1" id="KW-0479">Metal-binding</keyword>
<dbReference type="InterPro" id="IPR036236">
    <property type="entry name" value="Znf_C2H2_sf"/>
</dbReference>
<dbReference type="EnsemblMetazoa" id="AALFPA23_021207.R31327">
    <property type="protein sequence ID" value="AALFPA23_021207.P31327"/>
    <property type="gene ID" value="AALFPA23_021207"/>
</dbReference>
<dbReference type="InterPro" id="IPR012934">
    <property type="entry name" value="Znf_AD"/>
</dbReference>
<evidence type="ECO:0000256" key="7">
    <source>
        <dbReference type="PROSITE-ProRule" id="PRU00309"/>
    </source>
</evidence>
<dbReference type="Proteomes" id="UP000069940">
    <property type="component" value="Unassembled WGS sequence"/>
</dbReference>
<dbReference type="PROSITE" id="PS50950">
    <property type="entry name" value="ZF_THAP"/>
    <property type="match status" value="1"/>
</dbReference>
<feature type="domain" description="C2H2-type" evidence="8">
    <location>
        <begin position="300"/>
        <end position="327"/>
    </location>
</feature>
<evidence type="ECO:0000256" key="2">
    <source>
        <dbReference type="ARBA" id="ARBA00022737"/>
    </source>
</evidence>
<dbReference type="SUPFAM" id="SSF57667">
    <property type="entry name" value="beta-beta-alpha zinc fingers"/>
    <property type="match status" value="2"/>
</dbReference>
<reference evidence="10" key="2">
    <citation type="submission" date="2025-05" db="UniProtKB">
        <authorList>
            <consortium name="EnsemblMetazoa"/>
        </authorList>
    </citation>
    <scope>IDENTIFICATION</scope>
    <source>
        <strain evidence="10">Foshan</strain>
    </source>
</reference>
<evidence type="ECO:0000256" key="1">
    <source>
        <dbReference type="ARBA" id="ARBA00022723"/>
    </source>
</evidence>
<feature type="domain" description="C2H2-type" evidence="8">
    <location>
        <begin position="359"/>
        <end position="387"/>
    </location>
</feature>
<reference evidence="11" key="1">
    <citation type="journal article" date="2015" name="Proc. Natl. Acad. Sci. U.S.A.">
        <title>Genome sequence of the Asian Tiger mosquito, Aedes albopictus, reveals insights into its biology, genetics, and evolution.</title>
        <authorList>
            <person name="Chen X.G."/>
            <person name="Jiang X."/>
            <person name="Gu J."/>
            <person name="Xu M."/>
            <person name="Wu Y."/>
            <person name="Deng Y."/>
            <person name="Zhang C."/>
            <person name="Bonizzoni M."/>
            <person name="Dermauw W."/>
            <person name="Vontas J."/>
            <person name="Armbruster P."/>
            <person name="Huang X."/>
            <person name="Yang Y."/>
            <person name="Zhang H."/>
            <person name="He W."/>
            <person name="Peng H."/>
            <person name="Liu Y."/>
            <person name="Wu K."/>
            <person name="Chen J."/>
            <person name="Lirakis M."/>
            <person name="Topalis P."/>
            <person name="Van Leeuwen T."/>
            <person name="Hall A.B."/>
            <person name="Jiang X."/>
            <person name="Thorpe C."/>
            <person name="Mueller R.L."/>
            <person name="Sun C."/>
            <person name="Waterhouse R.M."/>
            <person name="Yan G."/>
            <person name="Tu Z.J."/>
            <person name="Fang X."/>
            <person name="James A.A."/>
        </authorList>
    </citation>
    <scope>NUCLEOTIDE SEQUENCE [LARGE SCALE GENOMIC DNA]</scope>
    <source>
        <strain evidence="11">Foshan</strain>
    </source>
</reference>
<keyword evidence="5 7" id="KW-0238">DNA-binding</keyword>
<evidence type="ECO:0000259" key="8">
    <source>
        <dbReference type="PROSITE" id="PS50157"/>
    </source>
</evidence>
<dbReference type="GeneID" id="109423855"/>
<keyword evidence="2" id="KW-0677">Repeat</keyword>
<dbReference type="Gene3D" id="3.30.160.60">
    <property type="entry name" value="Classic Zinc Finger"/>
    <property type="match status" value="3"/>
</dbReference>
<dbReference type="SUPFAM" id="SSF57716">
    <property type="entry name" value="Glucocorticoid receptor-like (DNA-binding domain)"/>
    <property type="match status" value="1"/>
</dbReference>
<dbReference type="PANTHER" id="PTHR24379:SF127">
    <property type="entry name" value="BLOODY FINGERS-RELATED"/>
    <property type="match status" value="1"/>
</dbReference>
<evidence type="ECO:0000259" key="9">
    <source>
        <dbReference type="PROSITE" id="PS50950"/>
    </source>
</evidence>
<protein>
    <submittedName>
        <fullName evidence="10">Uncharacterized protein</fullName>
    </submittedName>
</protein>
<keyword evidence="3 6" id="KW-0863">Zinc-finger</keyword>
<dbReference type="SMART" id="SM00692">
    <property type="entry name" value="DM3"/>
    <property type="match status" value="1"/>
</dbReference>
<dbReference type="SMART" id="SM00355">
    <property type="entry name" value="ZnF_C2H2"/>
    <property type="match status" value="7"/>
</dbReference>
<dbReference type="InterPro" id="IPR038441">
    <property type="entry name" value="THAP_Znf_sf"/>
</dbReference>
<feature type="domain" description="THAP-type" evidence="9">
    <location>
        <begin position="1"/>
        <end position="85"/>
    </location>
</feature>
<sequence>MILFCAVKGCLNKFCNTKGSSEISYHKFPNHPERLKKWIRFCGWNDGWKPRHNQGICSRHFEPSCFGGQFKRRRKLKTTAIPSMDAVTSVVDSVQSKENCNGKNEEINEYQVYENPRDITVTEEYANNECNSNQPDAEFEVAQALDINLCRICRSVLLADAKSLVAQAVAGKSYGDIIVEMLNIPVPCGNDENLRICQKCSCLIEDIHSFANLCRESLTQMLDSSYVNTVNATEIEEQDVMEKGAILEIEIEPVDYQADVAQLDPLSEFAKVKSKQCDICGVFIKQDLQLHMKTHFNVSVKCEVCGKIYSNARQLQVHMNIHTKNIPYPCQYCDKIFYVWRSQKDHEQTHLDKINNVEHRCTKCDNVYATKKQLEVHFKLKHLGIRKYDCKQCNFKTNQKDRLLHHVRATHTDKRPYGCTVCDNTTCNDSNHYIHFQRHKRKGESNEYQIRCAYCGIIFQKDAVFEMHLIEGHPEEAVIV</sequence>
<evidence type="ECO:0000313" key="11">
    <source>
        <dbReference type="Proteomes" id="UP000069940"/>
    </source>
</evidence>
<dbReference type="Gene3D" id="6.20.210.20">
    <property type="entry name" value="THAP domain"/>
    <property type="match status" value="1"/>
</dbReference>
<organism evidence="10 11">
    <name type="scientific">Aedes albopictus</name>
    <name type="common">Asian tiger mosquito</name>
    <name type="synonym">Stegomyia albopicta</name>
    <dbReference type="NCBI Taxonomy" id="7160"/>
    <lineage>
        <taxon>Eukaryota</taxon>
        <taxon>Metazoa</taxon>
        <taxon>Ecdysozoa</taxon>
        <taxon>Arthropoda</taxon>
        <taxon>Hexapoda</taxon>
        <taxon>Insecta</taxon>
        <taxon>Pterygota</taxon>
        <taxon>Neoptera</taxon>
        <taxon>Endopterygota</taxon>
        <taxon>Diptera</taxon>
        <taxon>Nematocera</taxon>
        <taxon>Culicoidea</taxon>
        <taxon>Culicidae</taxon>
        <taxon>Culicinae</taxon>
        <taxon>Aedini</taxon>
        <taxon>Aedes</taxon>
        <taxon>Stegomyia</taxon>
    </lineage>
</organism>
<dbReference type="InterPro" id="IPR006612">
    <property type="entry name" value="THAP_Znf"/>
</dbReference>
<dbReference type="Pfam" id="PF05485">
    <property type="entry name" value="THAP"/>
    <property type="match status" value="1"/>
</dbReference>
<evidence type="ECO:0000256" key="6">
    <source>
        <dbReference type="PROSITE-ProRule" id="PRU00042"/>
    </source>
</evidence>
<evidence type="ECO:0000313" key="10">
    <source>
        <dbReference type="EnsemblMetazoa" id="AALFPA23_021207.P31327"/>
    </source>
</evidence>
<dbReference type="SMART" id="SM00868">
    <property type="entry name" value="zf-AD"/>
    <property type="match status" value="1"/>
</dbReference>
<dbReference type="Pfam" id="PF00096">
    <property type="entry name" value="zf-C2H2"/>
    <property type="match status" value="1"/>
</dbReference>
<dbReference type="Pfam" id="PF07776">
    <property type="entry name" value="zf-AD"/>
    <property type="match status" value="1"/>
</dbReference>
<dbReference type="PROSITE" id="PS50157">
    <property type="entry name" value="ZINC_FINGER_C2H2_2"/>
    <property type="match status" value="3"/>
</dbReference>
<dbReference type="PANTHER" id="PTHR24379">
    <property type="entry name" value="KRAB AND ZINC FINGER DOMAIN-CONTAINING"/>
    <property type="match status" value="1"/>
</dbReference>
<dbReference type="RefSeq" id="XP_019554436.3">
    <property type="nucleotide sequence ID" value="XM_019698891.3"/>
</dbReference>
<name>A0ABM1ZSB9_AEDAL</name>
<evidence type="ECO:0000256" key="4">
    <source>
        <dbReference type="ARBA" id="ARBA00022833"/>
    </source>
</evidence>
<evidence type="ECO:0000256" key="5">
    <source>
        <dbReference type="ARBA" id="ARBA00023125"/>
    </source>
</evidence>
<dbReference type="InterPro" id="IPR013087">
    <property type="entry name" value="Znf_C2H2_type"/>
</dbReference>